<dbReference type="SUPFAM" id="SSF53901">
    <property type="entry name" value="Thiolase-like"/>
    <property type="match status" value="1"/>
</dbReference>
<evidence type="ECO:0000313" key="5">
    <source>
        <dbReference type="Proteomes" id="UP000249818"/>
    </source>
</evidence>
<dbReference type="NCBIfam" id="NF004720">
    <property type="entry name" value="PRK06064.1"/>
    <property type="match status" value="1"/>
</dbReference>
<reference evidence="5" key="1">
    <citation type="submission" date="2018-05" db="EMBL/GenBank/DDBJ databases">
        <authorList>
            <person name="Hao L."/>
        </authorList>
    </citation>
    <scope>NUCLEOTIDE SEQUENCE [LARGE SCALE GENOMIC DNA]</scope>
</reference>
<dbReference type="EMBL" id="LS483254">
    <property type="protein sequence ID" value="SQD93098.1"/>
    <property type="molecule type" value="Genomic_DNA"/>
</dbReference>
<dbReference type="Gene3D" id="3.40.47.10">
    <property type="match status" value="1"/>
</dbReference>
<name>A0A2X3KWY3_9BACT</name>
<keyword evidence="4" id="KW-0012">Acyltransferase</keyword>
<dbReference type="EC" id="2.3.1.16" evidence="4"/>
<dbReference type="InterPro" id="IPR016039">
    <property type="entry name" value="Thiolase-like"/>
</dbReference>
<dbReference type="InterPro" id="IPR055140">
    <property type="entry name" value="Thiolase_C_2"/>
</dbReference>
<protein>
    <submittedName>
        <fullName evidence="4">Acetyl-CoA C-acyltransferase</fullName>
        <ecNumber evidence="4">2.3.1.16</ecNumber>
    </submittedName>
</protein>
<dbReference type="KEGG" id="bana:BARAN1_1074"/>
<gene>
    <name evidence="4" type="primary">acaB</name>
    <name evidence="4" type="ORF">BARAN1_1074</name>
</gene>
<evidence type="ECO:0000256" key="1">
    <source>
        <dbReference type="SAM" id="MobiDB-lite"/>
    </source>
</evidence>
<feature type="domain" description="Thiolase N-terminal" evidence="2">
    <location>
        <begin position="90"/>
        <end position="307"/>
    </location>
</feature>
<dbReference type="PANTHER" id="PTHR42870:SF6">
    <property type="entry name" value="ACETYL-COA C-ACYLTRANSFERASE"/>
    <property type="match status" value="1"/>
</dbReference>
<keyword evidence="4" id="KW-0808">Transferase</keyword>
<evidence type="ECO:0000259" key="3">
    <source>
        <dbReference type="Pfam" id="PF22691"/>
    </source>
</evidence>
<dbReference type="PANTHER" id="PTHR42870">
    <property type="entry name" value="ACETYL-COA C-ACETYLTRANSFERASE"/>
    <property type="match status" value="1"/>
</dbReference>
<dbReference type="Proteomes" id="UP000249818">
    <property type="component" value="Chromosome BARAN1"/>
</dbReference>
<organism evidence="4 5">
    <name type="scientific">Candidatus Bipolaricaulis anaerobius</name>
    <dbReference type="NCBI Taxonomy" id="2026885"/>
    <lineage>
        <taxon>Bacteria</taxon>
        <taxon>Candidatus Bipolaricaulota</taxon>
        <taxon>Candidatus Bipolaricaulia</taxon>
        <taxon>Candidatus Bipolaricaulales</taxon>
        <taxon>Candidatus Bipolaricaulaceae</taxon>
        <taxon>Candidatus Bipolaricaulis</taxon>
    </lineage>
</organism>
<evidence type="ECO:0000259" key="2">
    <source>
        <dbReference type="Pfam" id="PF00108"/>
    </source>
</evidence>
<evidence type="ECO:0000313" key="4">
    <source>
        <dbReference type="EMBL" id="SQD93098.1"/>
    </source>
</evidence>
<accession>A0A2X3KWY3</accession>
<dbReference type="InterPro" id="IPR020616">
    <property type="entry name" value="Thiolase_N"/>
</dbReference>
<dbReference type="CDD" id="cd00829">
    <property type="entry name" value="SCP-x_thiolase"/>
    <property type="match status" value="1"/>
</dbReference>
<dbReference type="Pfam" id="PF22691">
    <property type="entry name" value="Thiolase_C_1"/>
    <property type="match status" value="1"/>
</dbReference>
<feature type="domain" description="Thiolase C-terminal" evidence="3">
    <location>
        <begin position="328"/>
        <end position="470"/>
    </location>
</feature>
<keyword evidence="5" id="KW-1185">Reference proteome</keyword>
<feature type="region of interest" description="Disordered" evidence="1">
    <location>
        <begin position="9"/>
        <end position="28"/>
    </location>
</feature>
<dbReference type="AlphaFoldDB" id="A0A2X3KWY3"/>
<dbReference type="GO" id="GO:0003988">
    <property type="term" value="F:acetyl-CoA C-acyltransferase activity"/>
    <property type="evidence" value="ECO:0007669"/>
    <property type="project" value="UniProtKB-EC"/>
</dbReference>
<dbReference type="Pfam" id="PF00108">
    <property type="entry name" value="Thiolase_N"/>
    <property type="match status" value="1"/>
</dbReference>
<sequence length="471" mass="49569">MGHRYLLVFGNPNSEEPTPRPVTPSRRQLGGLTRASASAMLTGDSGVIASPAGARTAGAVGAGAGPSCLARRRGRRVATRRTAGKRARVGIVGVGLTRFGVRSDASLRELAFEAAKACLEDATVRLADVESMIVAVASDELSFSLQPSAQVVDYLGFYPRPSFRAEGACASGSMAIRAGWMNVASGLADLVLVVGVEKMTEVPTPTVTEVLGRAGDTVWEYPFGMTFPGYYAMLARAHMAKYGTTEEQLAAVAVKNHHYGALNPYAHMQKEITLDTALSSRVVADPLKLYDCCLISDGAAAVLLATETTAKRLRVDPIWLTGLGLGTGTLNIAHRADLTTLEASTEAAGQAYEMAHVTPRDIDVAVVHDCFTIAEIVAYEDLGFCPRGEGGQLIEERRTYIEGEIPVNVDGGLKSKGHPIGATGVAMAVEIVKQLRGEAGAGRQVPGAEIGLSHNVGGSGQHSVVHIFSRS</sequence>
<proteinExistence type="predicted"/>